<comment type="caution">
    <text evidence="1">The sequence shown here is derived from an EMBL/GenBank/DDBJ whole genome shotgun (WGS) entry which is preliminary data.</text>
</comment>
<dbReference type="AlphaFoldDB" id="A0A2V4B159"/>
<keyword evidence="2" id="KW-1185">Reference proteome</keyword>
<organism evidence="1 2">
    <name type="scientific">Prauserella muralis</name>
    <dbReference type="NCBI Taxonomy" id="588067"/>
    <lineage>
        <taxon>Bacteria</taxon>
        <taxon>Bacillati</taxon>
        <taxon>Actinomycetota</taxon>
        <taxon>Actinomycetes</taxon>
        <taxon>Pseudonocardiales</taxon>
        <taxon>Pseudonocardiaceae</taxon>
        <taxon>Prauserella</taxon>
    </lineage>
</organism>
<proteinExistence type="predicted"/>
<name>A0A2V4B159_9PSEU</name>
<reference evidence="1 2" key="1">
    <citation type="submission" date="2016-07" db="EMBL/GenBank/DDBJ databases">
        <title>Draft genome sequence of Prauserella muralis DSM 45305, isolated from a mould-covered wall in an indoor environment.</title>
        <authorList>
            <person name="Ruckert C."/>
            <person name="Albersmeier A."/>
            <person name="Jiang C.-L."/>
            <person name="Jiang Y."/>
            <person name="Kalinowski J."/>
            <person name="Schneider O."/>
            <person name="Winkler A."/>
            <person name="Zotchev S.B."/>
        </authorList>
    </citation>
    <scope>NUCLEOTIDE SEQUENCE [LARGE SCALE GENOMIC DNA]</scope>
    <source>
        <strain evidence="1 2">DSM 45305</strain>
    </source>
</reference>
<accession>A0A2V4B159</accession>
<evidence type="ECO:0000313" key="1">
    <source>
        <dbReference type="EMBL" id="PXY27773.1"/>
    </source>
</evidence>
<dbReference type="Gene3D" id="3.40.50.720">
    <property type="entry name" value="NAD(P)-binding Rossmann-like Domain"/>
    <property type="match status" value="1"/>
</dbReference>
<evidence type="ECO:0000313" key="2">
    <source>
        <dbReference type="Proteomes" id="UP000249915"/>
    </source>
</evidence>
<gene>
    <name evidence="1" type="ORF">BAY60_15455</name>
</gene>
<protein>
    <submittedName>
        <fullName evidence="1">Uncharacterized protein</fullName>
    </submittedName>
</protein>
<sequence length="85" mass="9494">MLTAGRTAGDPDRLALSVSSDFPDAVALVTRLYDEFGFDTVDNSPLRESWRTTPGQPAWNRHAQQDRAKLARNLRSARFVAHARP</sequence>
<dbReference type="Proteomes" id="UP000249915">
    <property type="component" value="Unassembled WGS sequence"/>
</dbReference>
<dbReference type="EMBL" id="MASW01000002">
    <property type="protein sequence ID" value="PXY27773.1"/>
    <property type="molecule type" value="Genomic_DNA"/>
</dbReference>